<dbReference type="AlphaFoldDB" id="A0A0A9FK74"/>
<organism evidence="2">
    <name type="scientific">Arundo donax</name>
    <name type="common">Giant reed</name>
    <name type="synonym">Donax arundinaceus</name>
    <dbReference type="NCBI Taxonomy" id="35708"/>
    <lineage>
        <taxon>Eukaryota</taxon>
        <taxon>Viridiplantae</taxon>
        <taxon>Streptophyta</taxon>
        <taxon>Embryophyta</taxon>
        <taxon>Tracheophyta</taxon>
        <taxon>Spermatophyta</taxon>
        <taxon>Magnoliopsida</taxon>
        <taxon>Liliopsida</taxon>
        <taxon>Poales</taxon>
        <taxon>Poaceae</taxon>
        <taxon>PACMAD clade</taxon>
        <taxon>Arundinoideae</taxon>
        <taxon>Arundineae</taxon>
        <taxon>Arundo</taxon>
    </lineage>
</organism>
<evidence type="ECO:0000256" key="1">
    <source>
        <dbReference type="SAM" id="MobiDB-lite"/>
    </source>
</evidence>
<dbReference type="EMBL" id="GBRH01184446">
    <property type="protein sequence ID" value="JAE13450.1"/>
    <property type="molecule type" value="Transcribed_RNA"/>
</dbReference>
<proteinExistence type="predicted"/>
<name>A0A0A9FK74_ARUDO</name>
<feature type="region of interest" description="Disordered" evidence="1">
    <location>
        <begin position="1"/>
        <end position="20"/>
    </location>
</feature>
<evidence type="ECO:0000313" key="2">
    <source>
        <dbReference type="EMBL" id="JAE13450.1"/>
    </source>
</evidence>
<sequence length="20" mass="2349">MHPSGSQCLEQRIHTELEPR</sequence>
<reference evidence="2" key="2">
    <citation type="journal article" date="2015" name="Data Brief">
        <title>Shoot transcriptome of the giant reed, Arundo donax.</title>
        <authorList>
            <person name="Barrero R.A."/>
            <person name="Guerrero F.D."/>
            <person name="Moolhuijzen P."/>
            <person name="Goolsby J.A."/>
            <person name="Tidwell J."/>
            <person name="Bellgard S.E."/>
            <person name="Bellgard M.I."/>
        </authorList>
    </citation>
    <scope>NUCLEOTIDE SEQUENCE</scope>
    <source>
        <tissue evidence="2">Shoot tissue taken approximately 20 cm above the soil surface</tissue>
    </source>
</reference>
<feature type="compositionally biased region" description="Basic and acidic residues" evidence="1">
    <location>
        <begin position="11"/>
        <end position="20"/>
    </location>
</feature>
<protein>
    <submittedName>
        <fullName evidence="2">Uncharacterized protein</fullName>
    </submittedName>
</protein>
<reference evidence="2" key="1">
    <citation type="submission" date="2014-09" db="EMBL/GenBank/DDBJ databases">
        <authorList>
            <person name="Magalhaes I.L.F."/>
            <person name="Oliveira U."/>
            <person name="Santos F.R."/>
            <person name="Vidigal T.H.D.A."/>
            <person name="Brescovit A.D."/>
            <person name="Santos A.J."/>
        </authorList>
    </citation>
    <scope>NUCLEOTIDE SEQUENCE</scope>
    <source>
        <tissue evidence="2">Shoot tissue taken approximately 20 cm above the soil surface</tissue>
    </source>
</reference>
<accession>A0A0A9FK74</accession>